<keyword evidence="2" id="KW-1185">Reference proteome</keyword>
<reference evidence="1" key="1">
    <citation type="journal article" date="2023" name="Plant J.">
        <title>Genome sequences and population genomics provide insights into the demographic history, inbreeding, and mutation load of two 'living fossil' tree species of Dipteronia.</title>
        <authorList>
            <person name="Feng Y."/>
            <person name="Comes H.P."/>
            <person name="Chen J."/>
            <person name="Zhu S."/>
            <person name="Lu R."/>
            <person name="Zhang X."/>
            <person name="Li P."/>
            <person name="Qiu J."/>
            <person name="Olsen K.M."/>
            <person name="Qiu Y."/>
        </authorList>
    </citation>
    <scope>NUCLEOTIDE SEQUENCE</scope>
    <source>
        <strain evidence="1">NBL</strain>
    </source>
</reference>
<evidence type="ECO:0008006" key="3">
    <source>
        <dbReference type="Google" id="ProtNLM"/>
    </source>
</evidence>
<proteinExistence type="predicted"/>
<gene>
    <name evidence="1" type="ORF">Dsin_012434</name>
</gene>
<name>A0AAE0AJB7_9ROSI</name>
<dbReference type="Proteomes" id="UP001281410">
    <property type="component" value="Unassembled WGS sequence"/>
</dbReference>
<comment type="caution">
    <text evidence="1">The sequence shown here is derived from an EMBL/GenBank/DDBJ whole genome shotgun (WGS) entry which is preliminary data.</text>
</comment>
<organism evidence="1 2">
    <name type="scientific">Dipteronia sinensis</name>
    <dbReference type="NCBI Taxonomy" id="43782"/>
    <lineage>
        <taxon>Eukaryota</taxon>
        <taxon>Viridiplantae</taxon>
        <taxon>Streptophyta</taxon>
        <taxon>Embryophyta</taxon>
        <taxon>Tracheophyta</taxon>
        <taxon>Spermatophyta</taxon>
        <taxon>Magnoliopsida</taxon>
        <taxon>eudicotyledons</taxon>
        <taxon>Gunneridae</taxon>
        <taxon>Pentapetalae</taxon>
        <taxon>rosids</taxon>
        <taxon>malvids</taxon>
        <taxon>Sapindales</taxon>
        <taxon>Sapindaceae</taxon>
        <taxon>Hippocastanoideae</taxon>
        <taxon>Acereae</taxon>
        <taxon>Dipteronia</taxon>
    </lineage>
</organism>
<sequence>MQMIRTIEKDVEGLLYCDEIYWKQRSRVDWLGAGDRNSRYFHAKATARKKKNHISSLLDTAGRTQETEEGMAVVVSDFFASLFKSVNPPMEDIRKVSAPVRYRLSDDQTRSLGAVISADEIKVAVFSLNPTKAPGPDGFQAIFFQNFWGLVGNGVTRVCLRILNGEISIRHFNATNVVLIPKVNKHVDLRDFRLISLCNTIYKIVTKVIAARMKPCPPDIISPY</sequence>
<evidence type="ECO:0000313" key="1">
    <source>
        <dbReference type="EMBL" id="KAK3218464.1"/>
    </source>
</evidence>
<dbReference type="AlphaFoldDB" id="A0AAE0AJB7"/>
<dbReference type="EMBL" id="JANJYJ010000004">
    <property type="protein sequence ID" value="KAK3218464.1"/>
    <property type="molecule type" value="Genomic_DNA"/>
</dbReference>
<accession>A0AAE0AJB7</accession>
<dbReference type="PANTHER" id="PTHR46890">
    <property type="entry name" value="NON-LTR RETROLELEMENT REVERSE TRANSCRIPTASE-LIKE PROTEIN-RELATED"/>
    <property type="match status" value="1"/>
</dbReference>
<protein>
    <recommendedName>
        <fullName evidence="3">Reverse transcriptase</fullName>
    </recommendedName>
</protein>
<dbReference type="InterPro" id="IPR052343">
    <property type="entry name" value="Retrotransposon-Effector_Assoc"/>
</dbReference>
<evidence type="ECO:0000313" key="2">
    <source>
        <dbReference type="Proteomes" id="UP001281410"/>
    </source>
</evidence>
<dbReference type="PANTHER" id="PTHR46890:SF48">
    <property type="entry name" value="RNA-DIRECTED DNA POLYMERASE"/>
    <property type="match status" value="1"/>
</dbReference>